<feature type="chain" id="PRO_5019558885" description="Secreted protein" evidence="1">
    <location>
        <begin position="22"/>
        <end position="133"/>
    </location>
</feature>
<evidence type="ECO:0000256" key="1">
    <source>
        <dbReference type="SAM" id="SignalP"/>
    </source>
</evidence>
<reference evidence="2 3" key="2">
    <citation type="submission" date="2019-01" db="EMBL/GenBank/DDBJ databases">
        <title>A chromosome length genome reference of the Java medaka (oryzias javanicus).</title>
        <authorList>
            <person name="Herpin A."/>
            <person name="Takehana Y."/>
            <person name="Naruse K."/>
            <person name="Ansai S."/>
            <person name="Kawaguchi M."/>
        </authorList>
    </citation>
    <scope>NUCLEOTIDE SEQUENCE [LARGE SCALE GENOMIC DNA]</scope>
    <source>
        <strain evidence="2">RS831</strain>
        <tissue evidence="2">Whole body</tissue>
    </source>
</reference>
<protein>
    <recommendedName>
        <fullName evidence="4">Secreted protein</fullName>
    </recommendedName>
</protein>
<evidence type="ECO:0008006" key="4">
    <source>
        <dbReference type="Google" id="ProtNLM"/>
    </source>
</evidence>
<reference evidence="2 3" key="1">
    <citation type="submission" date="2018-11" db="EMBL/GenBank/DDBJ databases">
        <authorList>
            <person name="Lopez-Roques C."/>
            <person name="Donnadieu C."/>
            <person name="Bouchez O."/>
            <person name="Klopp C."/>
            <person name="Cabau C."/>
            <person name="Zahm M."/>
        </authorList>
    </citation>
    <scope>NUCLEOTIDE SEQUENCE [LARGE SCALE GENOMIC DNA]</scope>
    <source>
        <strain evidence="2">RS831</strain>
        <tissue evidence="2">Whole body</tissue>
    </source>
</reference>
<evidence type="ECO:0000313" key="2">
    <source>
        <dbReference type="EMBL" id="RVE61312.1"/>
    </source>
</evidence>
<organism evidence="2 3">
    <name type="scientific">Oryzias javanicus</name>
    <name type="common">Javanese ricefish</name>
    <name type="synonym">Aplocheilus javanicus</name>
    <dbReference type="NCBI Taxonomy" id="123683"/>
    <lineage>
        <taxon>Eukaryota</taxon>
        <taxon>Metazoa</taxon>
        <taxon>Chordata</taxon>
        <taxon>Craniata</taxon>
        <taxon>Vertebrata</taxon>
        <taxon>Euteleostomi</taxon>
        <taxon>Actinopterygii</taxon>
        <taxon>Neopterygii</taxon>
        <taxon>Teleostei</taxon>
        <taxon>Neoteleostei</taxon>
        <taxon>Acanthomorphata</taxon>
        <taxon>Ovalentaria</taxon>
        <taxon>Atherinomorphae</taxon>
        <taxon>Beloniformes</taxon>
        <taxon>Adrianichthyidae</taxon>
        <taxon>Oryziinae</taxon>
        <taxon>Oryzias</taxon>
    </lineage>
</organism>
<dbReference type="Proteomes" id="UP000283210">
    <property type="component" value="Chromosome 17"/>
</dbReference>
<sequence length="133" mass="14578">MLMVALLFSSSSLCLSELTAADSTPVCPSDSCPPDRPRLPSTCTDTRLAQASSDLSLLEPTALPSHGQMRGRFREAQLSRQIFLASLSRTRFTRTALCCAGESPPTDDLRPQNTDYHHRCRTTIICSAKTFIT</sequence>
<dbReference type="AlphaFoldDB" id="A0A437CEM0"/>
<evidence type="ECO:0000313" key="3">
    <source>
        <dbReference type="Proteomes" id="UP000283210"/>
    </source>
</evidence>
<feature type="signal peptide" evidence="1">
    <location>
        <begin position="1"/>
        <end position="21"/>
    </location>
</feature>
<dbReference type="EMBL" id="CM012453">
    <property type="protein sequence ID" value="RVE61312.1"/>
    <property type="molecule type" value="Genomic_DNA"/>
</dbReference>
<proteinExistence type="predicted"/>
<name>A0A437CEM0_ORYJA</name>
<accession>A0A437CEM0</accession>
<keyword evidence="3" id="KW-1185">Reference proteome</keyword>
<gene>
    <name evidence="2" type="ORF">OJAV_G00169380</name>
</gene>
<keyword evidence="1" id="KW-0732">Signal</keyword>